<evidence type="ECO:0000313" key="12">
    <source>
        <dbReference type="EMBL" id="NXY82842.1"/>
    </source>
</evidence>
<dbReference type="OrthoDB" id="410592at2759"/>
<organism evidence="12 13">
    <name type="scientific">Ceyx cyanopectus</name>
    <name type="common">Indigo-banded kingfisher</name>
    <dbReference type="NCBI Taxonomy" id="390723"/>
    <lineage>
        <taxon>Eukaryota</taxon>
        <taxon>Metazoa</taxon>
        <taxon>Chordata</taxon>
        <taxon>Craniata</taxon>
        <taxon>Vertebrata</taxon>
        <taxon>Euteleostomi</taxon>
        <taxon>Archelosauria</taxon>
        <taxon>Archosauria</taxon>
        <taxon>Dinosauria</taxon>
        <taxon>Saurischia</taxon>
        <taxon>Theropoda</taxon>
        <taxon>Coelurosauria</taxon>
        <taxon>Aves</taxon>
        <taxon>Neognathae</taxon>
        <taxon>Neoaves</taxon>
        <taxon>Telluraves</taxon>
        <taxon>Coraciimorphae</taxon>
        <taxon>Coraciiformes</taxon>
        <taxon>Alcedinidae</taxon>
        <taxon>Ceyx</taxon>
    </lineage>
</organism>
<dbReference type="GO" id="GO:0016477">
    <property type="term" value="P:cell migration"/>
    <property type="evidence" value="ECO:0007669"/>
    <property type="project" value="TreeGrafter"/>
</dbReference>
<evidence type="ECO:0000256" key="7">
    <source>
        <dbReference type="ARBA" id="ARBA00023136"/>
    </source>
</evidence>
<evidence type="ECO:0000256" key="10">
    <source>
        <dbReference type="RuleBase" id="RU000633"/>
    </source>
</evidence>
<dbReference type="Gene3D" id="3.40.50.410">
    <property type="entry name" value="von Willebrand factor, type A domain"/>
    <property type="match status" value="1"/>
</dbReference>
<sequence length="118" mass="13318">NYTDSSAINGRCDTPENLLSKGCQLNLIEFPISGVEILQNKPLTVETQKNNSDVTQISPQKLTLRLRPGHEETIQINVRQTEDYPIDLYYLMDLSASMDDDLSRIKELGSTLSKEMSK</sequence>
<keyword evidence="3 10" id="KW-0812">Transmembrane</keyword>
<dbReference type="AlphaFoldDB" id="A0A7L4MZX2"/>
<keyword evidence="4" id="KW-0677">Repeat</keyword>
<dbReference type="GO" id="GO:0007229">
    <property type="term" value="P:integrin-mediated signaling pathway"/>
    <property type="evidence" value="ECO:0007669"/>
    <property type="project" value="UniProtKB-KW"/>
</dbReference>
<dbReference type="PRINTS" id="PR01186">
    <property type="entry name" value="INTEGRINB"/>
</dbReference>
<protein>
    <recommendedName>
        <fullName evidence="10">Integrin beta</fullName>
    </recommendedName>
</protein>
<dbReference type="InterPro" id="IPR015812">
    <property type="entry name" value="Integrin_bsu"/>
</dbReference>
<comment type="caution">
    <text evidence="12">The sequence shown here is derived from an EMBL/GenBank/DDBJ whole genome shotgun (WGS) entry which is preliminary data.</text>
</comment>
<dbReference type="GO" id="GO:0034685">
    <property type="term" value="C:integrin alphav-beta6 complex"/>
    <property type="evidence" value="ECO:0007669"/>
    <property type="project" value="TreeGrafter"/>
</dbReference>
<comment type="similarity">
    <text evidence="2 10">Belongs to the integrin beta chain family.</text>
</comment>
<dbReference type="Gene3D" id="2.60.40.1510">
    <property type="entry name" value="ntegrin, alpha v. Chain A, domain 3"/>
    <property type="match status" value="1"/>
</dbReference>
<keyword evidence="6 10" id="KW-0401">Integrin</keyword>
<dbReference type="InterPro" id="IPR036465">
    <property type="entry name" value="vWFA_dom_sf"/>
</dbReference>
<keyword evidence="10" id="KW-0130">Cell adhesion</keyword>
<accession>A0A7L4MZX2</accession>
<dbReference type="PANTHER" id="PTHR10082">
    <property type="entry name" value="INTEGRIN BETA SUBUNIT"/>
    <property type="match status" value="1"/>
</dbReference>
<evidence type="ECO:0000256" key="2">
    <source>
        <dbReference type="ARBA" id="ARBA00007449"/>
    </source>
</evidence>
<evidence type="ECO:0000256" key="4">
    <source>
        <dbReference type="ARBA" id="ARBA00022737"/>
    </source>
</evidence>
<dbReference type="GO" id="GO:0033627">
    <property type="term" value="P:cell adhesion mediated by integrin"/>
    <property type="evidence" value="ECO:0007669"/>
    <property type="project" value="TreeGrafter"/>
</dbReference>
<feature type="non-terminal residue" evidence="12">
    <location>
        <position position="118"/>
    </location>
</feature>
<dbReference type="Gene3D" id="3.30.1680.10">
    <property type="entry name" value="ligand-binding face of the semaphorins, domain 2"/>
    <property type="match status" value="1"/>
</dbReference>
<keyword evidence="7" id="KW-0472">Membrane</keyword>
<reference evidence="12 13" key="1">
    <citation type="submission" date="2020-02" db="EMBL/GenBank/DDBJ databases">
        <title>Bird 10,000 Genomes (B10K) Project - Family phase.</title>
        <authorList>
            <person name="Zhang G."/>
        </authorList>
    </citation>
    <scope>NUCLEOTIDE SEQUENCE [LARGE SCALE GENOMIC DNA]</scope>
    <source>
        <strain evidence="12">B10K-DU-013-51</strain>
        <tissue evidence="12">Mixed tissue sample</tissue>
    </source>
</reference>
<dbReference type="EMBL" id="VYZU01016749">
    <property type="protein sequence ID" value="NXY82842.1"/>
    <property type="molecule type" value="Genomic_DNA"/>
</dbReference>
<comment type="subcellular location">
    <subcellularLocation>
        <location evidence="10">Cell membrane</location>
        <topology evidence="10">Single-pass type I membrane protein</topology>
    </subcellularLocation>
    <subcellularLocation>
        <location evidence="1">Membrane</location>
        <topology evidence="1">Single-pass type I membrane protein</topology>
    </subcellularLocation>
</comment>
<evidence type="ECO:0000256" key="9">
    <source>
        <dbReference type="ARBA" id="ARBA00023180"/>
    </source>
</evidence>
<dbReference type="Pfam" id="PF00362">
    <property type="entry name" value="Integrin_beta"/>
    <property type="match status" value="1"/>
</dbReference>
<keyword evidence="9" id="KW-0325">Glycoprotein</keyword>
<evidence type="ECO:0000256" key="3">
    <source>
        <dbReference type="ARBA" id="ARBA00022692"/>
    </source>
</evidence>
<dbReference type="PANTHER" id="PTHR10082:SF11">
    <property type="entry name" value="INTEGRIN BETA-6"/>
    <property type="match status" value="1"/>
</dbReference>
<keyword evidence="13" id="KW-1185">Reference proteome</keyword>
<name>A0A7L4MZX2_9AVES</name>
<dbReference type="Proteomes" id="UP000586704">
    <property type="component" value="Unassembled WGS sequence"/>
</dbReference>
<dbReference type="SUPFAM" id="SSF53300">
    <property type="entry name" value="vWA-like"/>
    <property type="match status" value="1"/>
</dbReference>
<dbReference type="GO" id="GO:0098609">
    <property type="term" value="P:cell-cell adhesion"/>
    <property type="evidence" value="ECO:0007669"/>
    <property type="project" value="TreeGrafter"/>
</dbReference>
<evidence type="ECO:0000256" key="1">
    <source>
        <dbReference type="ARBA" id="ARBA00004479"/>
    </source>
</evidence>
<dbReference type="SUPFAM" id="SSF69179">
    <property type="entry name" value="Integrin domains"/>
    <property type="match status" value="1"/>
</dbReference>
<dbReference type="GO" id="GO:0007160">
    <property type="term" value="P:cell-matrix adhesion"/>
    <property type="evidence" value="ECO:0007669"/>
    <property type="project" value="TreeGrafter"/>
</dbReference>
<gene>
    <name evidence="12" type="primary">Itgb6_1</name>
    <name evidence="12" type="ORF">CEYCYA_R08646</name>
</gene>
<feature type="domain" description="Integrin beta subunit VWA" evidence="11">
    <location>
        <begin position="1"/>
        <end position="118"/>
    </location>
</feature>
<keyword evidence="8" id="KW-1015">Disulfide bond</keyword>
<evidence type="ECO:0000256" key="8">
    <source>
        <dbReference type="ARBA" id="ARBA00023157"/>
    </source>
</evidence>
<evidence type="ECO:0000259" key="11">
    <source>
        <dbReference type="SMART" id="SM00187"/>
    </source>
</evidence>
<dbReference type="GO" id="GO:0005178">
    <property type="term" value="F:integrin binding"/>
    <property type="evidence" value="ECO:0007669"/>
    <property type="project" value="TreeGrafter"/>
</dbReference>
<keyword evidence="5" id="KW-1133">Transmembrane helix</keyword>
<evidence type="ECO:0000313" key="13">
    <source>
        <dbReference type="Proteomes" id="UP000586704"/>
    </source>
</evidence>
<evidence type="ECO:0000256" key="6">
    <source>
        <dbReference type="ARBA" id="ARBA00023037"/>
    </source>
</evidence>
<feature type="non-terminal residue" evidence="12">
    <location>
        <position position="1"/>
    </location>
</feature>
<evidence type="ECO:0000256" key="5">
    <source>
        <dbReference type="ARBA" id="ARBA00022989"/>
    </source>
</evidence>
<proteinExistence type="inferred from homology"/>
<dbReference type="SMART" id="SM00187">
    <property type="entry name" value="INB"/>
    <property type="match status" value="1"/>
</dbReference>
<dbReference type="InterPro" id="IPR032695">
    <property type="entry name" value="Integrin_dom_sf"/>
</dbReference>
<dbReference type="InterPro" id="IPR002369">
    <property type="entry name" value="Integrin_bsu_VWA"/>
</dbReference>
<dbReference type="GO" id="GO:0009986">
    <property type="term" value="C:cell surface"/>
    <property type="evidence" value="ECO:0007669"/>
    <property type="project" value="TreeGrafter"/>
</dbReference>
<dbReference type="GO" id="GO:0005925">
    <property type="term" value="C:focal adhesion"/>
    <property type="evidence" value="ECO:0007669"/>
    <property type="project" value="TreeGrafter"/>
</dbReference>